<reference evidence="1" key="1">
    <citation type="submission" date="2021-02" db="EMBL/GenBank/DDBJ databases">
        <authorList>
            <consortium name="DOE Joint Genome Institute"/>
            <person name="Ahrendt S."/>
            <person name="Looney B.P."/>
            <person name="Miyauchi S."/>
            <person name="Morin E."/>
            <person name="Drula E."/>
            <person name="Courty P.E."/>
            <person name="Chicoki N."/>
            <person name="Fauchery L."/>
            <person name="Kohler A."/>
            <person name="Kuo A."/>
            <person name="Labutti K."/>
            <person name="Pangilinan J."/>
            <person name="Lipzen A."/>
            <person name="Riley R."/>
            <person name="Andreopoulos W."/>
            <person name="He G."/>
            <person name="Johnson J."/>
            <person name="Barry K.W."/>
            <person name="Grigoriev I.V."/>
            <person name="Nagy L."/>
            <person name="Hibbett D."/>
            <person name="Henrissat B."/>
            <person name="Matheny P.B."/>
            <person name="Labbe J."/>
            <person name="Martin F."/>
        </authorList>
    </citation>
    <scope>NUCLEOTIDE SEQUENCE</scope>
    <source>
        <strain evidence="1">FP105234-sp</strain>
    </source>
</reference>
<proteinExistence type="predicted"/>
<sequence>MAQAKLILRPPPNVDFVQGYPGIPPGAPDRPQAAVKGAIEVRMGPSGVKAKYVRIELRKIETLPGGQQNAFYDYVGQSPINLWQSSEEYGVLTTQDIPFYIRIPESIPPSLALEKGAGVRYELVGQVCIQGKTGFFRRNKSIILQATTPIVIDKHELHSTWPVYQQPESRNLSQDAVLLTVDRTQNCHGPGDRVSVHATIRSDSLSTVILRGFEFTLKETTIFRAGPHASGKKAAPQVKINIIGEQKVPVNATLYGGRTSHKVELSVTIPQTHTTTTLTSARHIDITYVLVVKALMGTGKPLIMELPVIVSNWPRYVSSEAVRRIGIAPSLSLQSAPAPVSAAQPTSPRPNTAPVNTFGGRTDGFDYGAAYGRQSSTLPNMNGHTPNVPSISTSDELGYISRPNVSPNLQPRPNTAGTEPRGRSEAEVSAIAAGVGNNTVGTGRRSSRSAVGQPNRFTIVNAVDDEIPEDEEAPAGASASQQWSRPAPTTPPSRTAWPTAEEEKARLYQQAKAEVDRVQGGLDRMSSIRSLGTASQRSNPPVPPTPEVPRWPTAEEEKVRLFNEAQNNARVLQGYADSPTQPSHGRGESYDSSRSQPHRGGQASISAGAALYSAAMSAVNRQQAASSGWQPQPTTPPASMSARPQNGPRLPTAAEEKEMLRRYHDASNAVQRHHEQYFGPGDGVMPSSSGYEGSDGGGSHYNPNLSRSLSATSAQSQYAPIPPPDDLPPPWVPNVEFQQPQQPLSEKERYRLAFEARDAAAARAGSQPPEPMGPPLDYYTATATPVPNGVSNSPTWNPTPPPGHGGLPPHVRARSPPAPPAGSSRPLTAAEEKAMLKARYDAEAAPPQPAPAPAPALAPAPAPAPGTPPSFGSHSSSGQSQAPATPPAPPPLMPRPPAEYIQQTREADLRARDQDDPDSPLEPPRMAGLDIGGDDTFGLKLRPTSPFQVGWDNMAVRTPIGANGTHGGANGAVPPPLPPKVPVNE</sequence>
<dbReference type="Proteomes" id="UP000814033">
    <property type="component" value="Unassembled WGS sequence"/>
</dbReference>
<accession>A0ACB8RH92</accession>
<reference evidence="1" key="2">
    <citation type="journal article" date="2022" name="New Phytol.">
        <title>Evolutionary transition to the ectomycorrhizal habit in the genomes of a hyperdiverse lineage of mushroom-forming fungi.</title>
        <authorList>
            <person name="Looney B."/>
            <person name="Miyauchi S."/>
            <person name="Morin E."/>
            <person name="Drula E."/>
            <person name="Courty P.E."/>
            <person name="Kohler A."/>
            <person name="Kuo A."/>
            <person name="LaButti K."/>
            <person name="Pangilinan J."/>
            <person name="Lipzen A."/>
            <person name="Riley R."/>
            <person name="Andreopoulos W."/>
            <person name="He G."/>
            <person name="Johnson J."/>
            <person name="Nolan M."/>
            <person name="Tritt A."/>
            <person name="Barry K.W."/>
            <person name="Grigoriev I.V."/>
            <person name="Nagy L.G."/>
            <person name="Hibbett D."/>
            <person name="Henrissat B."/>
            <person name="Matheny P.B."/>
            <person name="Labbe J."/>
            <person name="Martin F.M."/>
        </authorList>
    </citation>
    <scope>NUCLEOTIDE SEQUENCE</scope>
    <source>
        <strain evidence="1">FP105234-sp</strain>
    </source>
</reference>
<name>A0ACB8RH92_9AGAM</name>
<organism evidence="1 2">
    <name type="scientific">Auriscalpium vulgare</name>
    <dbReference type="NCBI Taxonomy" id="40419"/>
    <lineage>
        <taxon>Eukaryota</taxon>
        <taxon>Fungi</taxon>
        <taxon>Dikarya</taxon>
        <taxon>Basidiomycota</taxon>
        <taxon>Agaricomycotina</taxon>
        <taxon>Agaricomycetes</taxon>
        <taxon>Russulales</taxon>
        <taxon>Auriscalpiaceae</taxon>
        <taxon>Auriscalpium</taxon>
    </lineage>
</organism>
<gene>
    <name evidence="1" type="ORF">FA95DRAFT_1563354</name>
</gene>
<comment type="caution">
    <text evidence="1">The sequence shown here is derived from an EMBL/GenBank/DDBJ whole genome shotgun (WGS) entry which is preliminary data.</text>
</comment>
<evidence type="ECO:0000313" key="1">
    <source>
        <dbReference type="EMBL" id="KAI0043385.1"/>
    </source>
</evidence>
<keyword evidence="2" id="KW-1185">Reference proteome</keyword>
<evidence type="ECO:0000313" key="2">
    <source>
        <dbReference type="Proteomes" id="UP000814033"/>
    </source>
</evidence>
<protein>
    <submittedName>
        <fullName evidence="1">Uncharacterized protein</fullName>
    </submittedName>
</protein>
<dbReference type="EMBL" id="MU276020">
    <property type="protein sequence ID" value="KAI0043385.1"/>
    <property type="molecule type" value="Genomic_DNA"/>
</dbReference>